<reference evidence="5" key="1">
    <citation type="journal article" date="2023" name="Mol. Phylogenet. Evol.">
        <title>Genome-scale phylogeny and comparative genomics of the fungal order Sordariales.</title>
        <authorList>
            <person name="Hensen N."/>
            <person name="Bonometti L."/>
            <person name="Westerberg I."/>
            <person name="Brannstrom I.O."/>
            <person name="Guillou S."/>
            <person name="Cros-Aarteil S."/>
            <person name="Calhoun S."/>
            <person name="Haridas S."/>
            <person name="Kuo A."/>
            <person name="Mondo S."/>
            <person name="Pangilinan J."/>
            <person name="Riley R."/>
            <person name="LaButti K."/>
            <person name="Andreopoulos B."/>
            <person name="Lipzen A."/>
            <person name="Chen C."/>
            <person name="Yan M."/>
            <person name="Daum C."/>
            <person name="Ng V."/>
            <person name="Clum A."/>
            <person name="Steindorff A."/>
            <person name="Ohm R.A."/>
            <person name="Martin F."/>
            <person name="Silar P."/>
            <person name="Natvig D.O."/>
            <person name="Lalanne C."/>
            <person name="Gautier V."/>
            <person name="Ament-Velasquez S.L."/>
            <person name="Kruys A."/>
            <person name="Hutchinson M.I."/>
            <person name="Powell A.J."/>
            <person name="Barry K."/>
            <person name="Miller A.N."/>
            <person name="Grigoriev I.V."/>
            <person name="Debuchy R."/>
            <person name="Gladieux P."/>
            <person name="Hiltunen Thoren M."/>
            <person name="Johannesson H."/>
        </authorList>
    </citation>
    <scope>NUCLEOTIDE SEQUENCE [LARGE SCALE GENOMIC DNA]</scope>
    <source>
        <strain evidence="5">CBS 340.73</strain>
    </source>
</reference>
<dbReference type="Proteomes" id="UP001303473">
    <property type="component" value="Unassembled WGS sequence"/>
</dbReference>
<name>A0AAN6MZ95_9PEZI</name>
<dbReference type="PANTHER" id="PTHR10366:SF562">
    <property type="entry name" value="ALDEHYDE REDUCTASE II (AFU_ORTHOLOGUE AFUA_1G11360)"/>
    <property type="match status" value="1"/>
</dbReference>
<evidence type="ECO:0000256" key="1">
    <source>
        <dbReference type="ARBA" id="ARBA00023002"/>
    </source>
</evidence>
<organism evidence="4 5">
    <name type="scientific">Diplogelasinospora grovesii</name>
    <dbReference type="NCBI Taxonomy" id="303347"/>
    <lineage>
        <taxon>Eukaryota</taxon>
        <taxon>Fungi</taxon>
        <taxon>Dikarya</taxon>
        <taxon>Ascomycota</taxon>
        <taxon>Pezizomycotina</taxon>
        <taxon>Sordariomycetes</taxon>
        <taxon>Sordariomycetidae</taxon>
        <taxon>Sordariales</taxon>
        <taxon>Diplogelasinosporaceae</taxon>
        <taxon>Diplogelasinospora</taxon>
    </lineage>
</organism>
<feature type="domain" description="NAD-dependent epimerase/dehydratase" evidence="3">
    <location>
        <begin position="16"/>
        <end position="294"/>
    </location>
</feature>
<evidence type="ECO:0000313" key="4">
    <source>
        <dbReference type="EMBL" id="KAK3936256.1"/>
    </source>
</evidence>
<dbReference type="SUPFAM" id="SSF51735">
    <property type="entry name" value="NAD(P)-binding Rossmann-fold domains"/>
    <property type="match status" value="1"/>
</dbReference>
<keyword evidence="5" id="KW-1185">Reference proteome</keyword>
<gene>
    <name evidence="4" type="ORF">QBC46DRAFT_419726</name>
</gene>
<proteinExistence type="inferred from homology"/>
<dbReference type="InterPro" id="IPR036291">
    <property type="entry name" value="NAD(P)-bd_dom_sf"/>
</dbReference>
<keyword evidence="1" id="KW-0560">Oxidoreductase</keyword>
<sequence>MEFATQDSAIPEGSTVLVTGCNGFIGSHIADQFLQRGFRVRGTVRDASKNTWLANLFDAKYGTGQFELFQLPDMAAPGAFGEAVRGEYYPHTYPTPDENMPRCADSMRPPNAGVSAVAHSASIMTLAHDPNEVIPGAVAFALNALEAAYGEPSAKRFVFCSSSTAAVLSVTGRPGVVVTEATFNEDAVRAAWADPPYTPERAHAVYSASKTLAEQAVWKYHRDNGHRRPDMVVNTVLPNMTMGRSLDPVNQGYPSTAGMVALLYRGQVVDYHRGVPRQYFVDVQDVGRLHVAAAIVDSVRGRRIFAFAARYNWDAVLAVLRRLLADDPARLARLPADFSGGEDPNEIEPRPEAERLLRALGRPGWTSLEESVAGAVEGLRGLEAAQT</sequence>
<dbReference type="PANTHER" id="PTHR10366">
    <property type="entry name" value="NAD DEPENDENT EPIMERASE/DEHYDRATASE"/>
    <property type="match status" value="1"/>
</dbReference>
<comment type="similarity">
    <text evidence="2">Belongs to the NAD(P)-dependent epimerase/dehydratase family. Dihydroflavonol-4-reductase subfamily.</text>
</comment>
<evidence type="ECO:0000259" key="3">
    <source>
        <dbReference type="Pfam" id="PF01370"/>
    </source>
</evidence>
<evidence type="ECO:0000313" key="5">
    <source>
        <dbReference type="Proteomes" id="UP001303473"/>
    </source>
</evidence>
<dbReference type="InterPro" id="IPR001509">
    <property type="entry name" value="Epimerase_deHydtase"/>
</dbReference>
<accession>A0AAN6MZ95</accession>
<dbReference type="Gene3D" id="3.40.50.720">
    <property type="entry name" value="NAD(P)-binding Rossmann-like Domain"/>
    <property type="match status" value="1"/>
</dbReference>
<evidence type="ECO:0000256" key="2">
    <source>
        <dbReference type="ARBA" id="ARBA00023445"/>
    </source>
</evidence>
<dbReference type="AlphaFoldDB" id="A0AAN6MZ95"/>
<dbReference type="GO" id="GO:0016616">
    <property type="term" value="F:oxidoreductase activity, acting on the CH-OH group of donors, NAD or NADP as acceptor"/>
    <property type="evidence" value="ECO:0007669"/>
    <property type="project" value="TreeGrafter"/>
</dbReference>
<protein>
    <recommendedName>
        <fullName evidence="3">NAD-dependent epimerase/dehydratase domain-containing protein</fullName>
    </recommendedName>
</protein>
<comment type="caution">
    <text evidence="4">The sequence shown here is derived from an EMBL/GenBank/DDBJ whole genome shotgun (WGS) entry which is preliminary data.</text>
</comment>
<dbReference type="Pfam" id="PF01370">
    <property type="entry name" value="Epimerase"/>
    <property type="match status" value="1"/>
</dbReference>
<dbReference type="EMBL" id="MU853890">
    <property type="protein sequence ID" value="KAK3936256.1"/>
    <property type="molecule type" value="Genomic_DNA"/>
</dbReference>
<dbReference type="InterPro" id="IPR050425">
    <property type="entry name" value="NAD(P)_dehydrat-like"/>
</dbReference>